<protein>
    <submittedName>
        <fullName evidence="2">Uncharacterized protein</fullName>
    </submittedName>
</protein>
<dbReference type="EMBL" id="UZAU01000783">
    <property type="status" value="NOT_ANNOTATED_CDS"/>
    <property type="molecule type" value="Genomic_DNA"/>
</dbReference>
<dbReference type="AlphaFoldDB" id="A0A803QK98"/>
<sequence length="105" mass="11523">MPPPDMTNPRINRGLERHGGIPPDSEGNLESSQQMEVSPPSPLGKLDLNHLTLPLALESSRKLALILLDFPFLVYQDYYAYGGAGRGPPGVTSWDEGRGEKRPKL</sequence>
<keyword evidence="3" id="KW-1185">Reference proteome</keyword>
<feature type="compositionally biased region" description="Basic and acidic residues" evidence="1">
    <location>
        <begin position="95"/>
        <end position="105"/>
    </location>
</feature>
<dbReference type="Gramene" id="evm.model.10.16">
    <property type="protein sequence ID" value="cds.evm.model.10.16"/>
    <property type="gene ID" value="evm.TU.10.16"/>
</dbReference>
<feature type="region of interest" description="Disordered" evidence="1">
    <location>
        <begin position="85"/>
        <end position="105"/>
    </location>
</feature>
<dbReference type="Proteomes" id="UP000596661">
    <property type="component" value="Unassembled WGS sequence"/>
</dbReference>
<feature type="region of interest" description="Disordered" evidence="1">
    <location>
        <begin position="1"/>
        <end position="45"/>
    </location>
</feature>
<proteinExistence type="predicted"/>
<evidence type="ECO:0000313" key="3">
    <source>
        <dbReference type="Proteomes" id="UP000596661"/>
    </source>
</evidence>
<organism evidence="2 3">
    <name type="scientific">Cannabis sativa</name>
    <name type="common">Hemp</name>
    <name type="synonym">Marijuana</name>
    <dbReference type="NCBI Taxonomy" id="3483"/>
    <lineage>
        <taxon>Eukaryota</taxon>
        <taxon>Viridiplantae</taxon>
        <taxon>Streptophyta</taxon>
        <taxon>Embryophyta</taxon>
        <taxon>Tracheophyta</taxon>
        <taxon>Spermatophyta</taxon>
        <taxon>Magnoliopsida</taxon>
        <taxon>eudicotyledons</taxon>
        <taxon>Gunneridae</taxon>
        <taxon>Pentapetalae</taxon>
        <taxon>rosids</taxon>
        <taxon>fabids</taxon>
        <taxon>Rosales</taxon>
        <taxon>Cannabaceae</taxon>
        <taxon>Cannabis</taxon>
    </lineage>
</organism>
<dbReference type="EnsemblPlants" id="evm.model.10.16">
    <property type="protein sequence ID" value="cds.evm.model.10.16"/>
    <property type="gene ID" value="evm.TU.10.16"/>
</dbReference>
<accession>A0A803QK98</accession>
<evidence type="ECO:0000313" key="2">
    <source>
        <dbReference type="EnsemblPlants" id="cds.evm.model.10.16"/>
    </source>
</evidence>
<reference evidence="2" key="1">
    <citation type="submission" date="2021-03" db="UniProtKB">
        <authorList>
            <consortium name="EnsemblPlants"/>
        </authorList>
    </citation>
    <scope>IDENTIFICATION</scope>
</reference>
<name>A0A803QK98_CANSA</name>
<evidence type="ECO:0000256" key="1">
    <source>
        <dbReference type="SAM" id="MobiDB-lite"/>
    </source>
</evidence>